<dbReference type="GO" id="GO:0005506">
    <property type="term" value="F:iron ion binding"/>
    <property type="evidence" value="ECO:0007669"/>
    <property type="project" value="InterPro"/>
</dbReference>
<dbReference type="Proteomes" id="UP000005870">
    <property type="component" value="Chromosome"/>
</dbReference>
<dbReference type="HOGENOM" id="CLU_076280_2_2_6"/>
<accession>G7UWJ6</accession>
<evidence type="ECO:0000256" key="8">
    <source>
        <dbReference type="PIRSR" id="PIRSR000005-1"/>
    </source>
</evidence>
<evidence type="ECO:0000256" key="1">
    <source>
        <dbReference type="ARBA" id="ARBA00004418"/>
    </source>
</evidence>
<dbReference type="PIRSF" id="PIRSF000005">
    <property type="entry name" value="Cytochrome_c4"/>
    <property type="match status" value="1"/>
</dbReference>
<organism evidence="12 13">
    <name type="scientific">Pseudoxanthomonas spadix (strain BD-a59)</name>
    <dbReference type="NCBI Taxonomy" id="1045855"/>
    <lineage>
        <taxon>Bacteria</taxon>
        <taxon>Pseudomonadati</taxon>
        <taxon>Pseudomonadota</taxon>
        <taxon>Gammaproteobacteria</taxon>
        <taxon>Lysobacterales</taxon>
        <taxon>Lysobacteraceae</taxon>
        <taxon>Pseudoxanthomonas</taxon>
    </lineage>
</organism>
<keyword evidence="5" id="KW-0574">Periplasm</keyword>
<proteinExistence type="predicted"/>
<dbReference type="InterPro" id="IPR050597">
    <property type="entry name" value="Cytochrome_c_Oxidase_Subunit"/>
</dbReference>
<dbReference type="PROSITE" id="PS51257">
    <property type="entry name" value="PROKAR_LIPOPROTEIN"/>
    <property type="match status" value="1"/>
</dbReference>
<evidence type="ECO:0000259" key="11">
    <source>
        <dbReference type="PROSITE" id="PS51007"/>
    </source>
</evidence>
<feature type="binding site" description="covalent" evidence="8">
    <location>
        <position position="77"/>
    </location>
    <ligand>
        <name>heme c</name>
        <dbReference type="ChEBI" id="CHEBI:61717"/>
        <label>1</label>
    </ligand>
</feature>
<feature type="signal peptide" evidence="10">
    <location>
        <begin position="1"/>
        <end position="28"/>
    </location>
</feature>
<reference evidence="12 13" key="1">
    <citation type="journal article" date="2012" name="J. Bacteriol.">
        <title>Complete Genome Sequence of the BTEX-Degrading Bacterium Pseudoxanthomonas spadix BD-a59.</title>
        <authorList>
            <person name="Lee S.H."/>
            <person name="Jin H.M."/>
            <person name="Lee H.J."/>
            <person name="Kim J.M."/>
            <person name="Jeon C.O."/>
        </authorList>
    </citation>
    <scope>NUCLEOTIDE SEQUENCE [LARGE SCALE GENOMIC DNA]</scope>
    <source>
        <strain evidence="12 13">BD-a59</strain>
    </source>
</reference>
<dbReference type="GO" id="GO:0009055">
    <property type="term" value="F:electron transfer activity"/>
    <property type="evidence" value="ECO:0007669"/>
    <property type="project" value="InterPro"/>
</dbReference>
<comment type="PTM">
    <text evidence="8">Binds 2 heme c groups covalently per subunit.</text>
</comment>
<dbReference type="STRING" id="1045855.DSC_09265"/>
<evidence type="ECO:0000313" key="13">
    <source>
        <dbReference type="Proteomes" id="UP000005870"/>
    </source>
</evidence>
<evidence type="ECO:0000256" key="6">
    <source>
        <dbReference type="ARBA" id="ARBA00022982"/>
    </source>
</evidence>
<keyword evidence="2" id="KW-0813">Transport</keyword>
<dbReference type="KEGG" id="psd:DSC_09265"/>
<name>G7UWJ6_PSEUP</name>
<dbReference type="AlphaFoldDB" id="G7UWJ6"/>
<dbReference type="GO" id="GO:0020037">
    <property type="term" value="F:heme binding"/>
    <property type="evidence" value="ECO:0007669"/>
    <property type="project" value="InterPro"/>
</dbReference>
<dbReference type="EMBL" id="CP003093">
    <property type="protein sequence ID" value="AER56503.1"/>
    <property type="molecule type" value="Genomic_DNA"/>
</dbReference>
<comment type="subcellular location">
    <subcellularLocation>
        <location evidence="1">Periplasm</location>
    </subcellularLocation>
</comment>
<dbReference type="PROSITE" id="PS51007">
    <property type="entry name" value="CYTC"/>
    <property type="match status" value="2"/>
</dbReference>
<evidence type="ECO:0000256" key="10">
    <source>
        <dbReference type="SAM" id="SignalP"/>
    </source>
</evidence>
<evidence type="ECO:0000256" key="3">
    <source>
        <dbReference type="ARBA" id="ARBA00022617"/>
    </source>
</evidence>
<evidence type="ECO:0000256" key="7">
    <source>
        <dbReference type="ARBA" id="ARBA00023004"/>
    </source>
</evidence>
<feature type="binding site" description="axial binding residue" evidence="9">
    <location>
        <position position="117"/>
    </location>
    <ligand>
        <name>heme c</name>
        <dbReference type="ChEBI" id="CHEBI:61717"/>
        <label>1</label>
    </ligand>
    <ligandPart>
        <name>Fe</name>
        <dbReference type="ChEBI" id="CHEBI:18248"/>
    </ligandPart>
</feature>
<dbReference type="Pfam" id="PF00034">
    <property type="entry name" value="Cytochrom_C"/>
    <property type="match status" value="2"/>
</dbReference>
<evidence type="ECO:0000256" key="5">
    <source>
        <dbReference type="ARBA" id="ARBA00022764"/>
    </source>
</evidence>
<dbReference type="Gene3D" id="1.10.760.10">
    <property type="entry name" value="Cytochrome c-like domain"/>
    <property type="match status" value="2"/>
</dbReference>
<feature type="chain" id="PRO_5003504474" evidence="10">
    <location>
        <begin position="29"/>
        <end position="260"/>
    </location>
</feature>
<keyword evidence="13" id="KW-1185">Reference proteome</keyword>
<feature type="binding site" description="covalent" evidence="8">
    <location>
        <position position="176"/>
    </location>
    <ligand>
        <name>heme c</name>
        <dbReference type="ChEBI" id="CHEBI:61717"/>
        <label>2</label>
    </ligand>
</feature>
<feature type="binding site" description="covalent" evidence="8">
    <location>
        <position position="179"/>
    </location>
    <ligand>
        <name>heme c</name>
        <dbReference type="ChEBI" id="CHEBI:61717"/>
        <label>2</label>
    </ligand>
</feature>
<keyword evidence="10" id="KW-0732">Signal</keyword>
<feature type="binding site" description="covalent" evidence="8">
    <location>
        <position position="74"/>
    </location>
    <ligand>
        <name>heme c</name>
        <dbReference type="ChEBI" id="CHEBI:61717"/>
        <label>1</label>
    </ligand>
</feature>
<feature type="domain" description="Cytochrome c" evidence="11">
    <location>
        <begin position="62"/>
        <end position="140"/>
    </location>
</feature>
<evidence type="ECO:0000256" key="2">
    <source>
        <dbReference type="ARBA" id="ARBA00022448"/>
    </source>
</evidence>
<keyword evidence="7 9" id="KW-0408">Iron</keyword>
<feature type="binding site" description="axial binding residue" evidence="9">
    <location>
        <position position="180"/>
    </location>
    <ligand>
        <name>heme c</name>
        <dbReference type="ChEBI" id="CHEBI:61717"/>
        <label>2</label>
    </ligand>
    <ligandPart>
        <name>Fe</name>
        <dbReference type="ChEBI" id="CHEBI:18248"/>
    </ligandPart>
</feature>
<protein>
    <submittedName>
        <fullName evidence="12">Cytochrome c4</fullName>
    </submittedName>
</protein>
<dbReference type="eggNOG" id="COG2863">
    <property type="taxonomic scope" value="Bacteria"/>
</dbReference>
<dbReference type="SUPFAM" id="SSF46626">
    <property type="entry name" value="Cytochrome c"/>
    <property type="match status" value="2"/>
</dbReference>
<dbReference type="InterPro" id="IPR036909">
    <property type="entry name" value="Cyt_c-like_dom_sf"/>
</dbReference>
<keyword evidence="3 8" id="KW-0349">Heme</keyword>
<dbReference type="RefSeq" id="WP_014160679.1">
    <property type="nucleotide sequence ID" value="NC_016147.2"/>
</dbReference>
<dbReference type="PANTHER" id="PTHR33751">
    <property type="entry name" value="CBB3-TYPE CYTOCHROME C OXIDASE SUBUNIT FIXP"/>
    <property type="match status" value="1"/>
</dbReference>
<sequence>MKPSRPRRWIAAVATAAACACVAAMAMAQGVPATGAQAQAEPAAAPVAVRYLDLRRPEPIHGDAAAGKAKSEVCAACHGVTGTATTAIFPNLAGQRAEYLYWELVEYKRGAQPESPMTPLATGLSEQDMRDLAAYYASQQRQPAAQDPQATVDPTLAEAGRRLFLNGDPDKGIAPCQGCHGPEALGYPLAAQADGAHLSPYALYPALRGQQSTYLQSRLNAFQQGTLLDSTNDMIMHGVAQRLDAQTIESLAAWLSSLPP</sequence>
<gene>
    <name evidence="12" type="ordered locus">DSC_09265</name>
</gene>
<keyword evidence="4 9" id="KW-0479">Metal-binding</keyword>
<keyword evidence="6" id="KW-0249">Electron transport</keyword>
<evidence type="ECO:0000313" key="12">
    <source>
        <dbReference type="EMBL" id="AER56503.1"/>
    </source>
</evidence>
<dbReference type="GO" id="GO:0042597">
    <property type="term" value="C:periplasmic space"/>
    <property type="evidence" value="ECO:0007669"/>
    <property type="project" value="UniProtKB-SubCell"/>
</dbReference>
<feature type="binding site" description="axial binding residue" evidence="9">
    <location>
        <position position="236"/>
    </location>
    <ligand>
        <name>heme c</name>
        <dbReference type="ChEBI" id="CHEBI:61717"/>
        <label>2</label>
    </ligand>
    <ligandPart>
        <name>Fe</name>
        <dbReference type="ChEBI" id="CHEBI:18248"/>
    </ligandPart>
</feature>
<feature type="binding site" description="axial binding residue" evidence="9">
    <location>
        <position position="78"/>
    </location>
    <ligand>
        <name>heme c</name>
        <dbReference type="ChEBI" id="CHEBI:61717"/>
        <label>1</label>
    </ligand>
    <ligandPart>
        <name>Fe</name>
        <dbReference type="ChEBI" id="CHEBI:18248"/>
    </ligandPart>
</feature>
<evidence type="ECO:0000256" key="9">
    <source>
        <dbReference type="PIRSR" id="PIRSR000005-2"/>
    </source>
</evidence>
<dbReference type="PANTHER" id="PTHR33751:SF9">
    <property type="entry name" value="CYTOCHROME C4"/>
    <property type="match status" value="1"/>
</dbReference>
<dbReference type="InterPro" id="IPR009056">
    <property type="entry name" value="Cyt_c-like_dom"/>
</dbReference>
<dbReference type="InterPro" id="IPR024167">
    <property type="entry name" value="Cytochrome_c4-like"/>
</dbReference>
<feature type="domain" description="Cytochrome c" evidence="11">
    <location>
        <begin position="155"/>
        <end position="259"/>
    </location>
</feature>
<evidence type="ECO:0000256" key="4">
    <source>
        <dbReference type="ARBA" id="ARBA00022723"/>
    </source>
</evidence>